<dbReference type="Gene3D" id="3.30.2010.10">
    <property type="entry name" value="Metalloproteases ('zincins'), catalytic domain"/>
    <property type="match status" value="1"/>
</dbReference>
<feature type="transmembrane region" description="Helical" evidence="1">
    <location>
        <begin position="87"/>
        <end position="106"/>
    </location>
</feature>
<feature type="transmembrane region" description="Helical" evidence="1">
    <location>
        <begin position="33"/>
        <end position="52"/>
    </location>
</feature>
<feature type="transmembrane region" description="Helical" evidence="1">
    <location>
        <begin position="272"/>
        <end position="298"/>
    </location>
</feature>
<proteinExistence type="predicted"/>
<protein>
    <recommendedName>
        <fullName evidence="3">Peptidase M48 domain-containing protein</fullName>
    </recommendedName>
</protein>
<name>A0A3B0SRB5_9ZZZZ</name>
<dbReference type="AlphaFoldDB" id="A0A3B0SRB5"/>
<keyword evidence="1" id="KW-0812">Transmembrane</keyword>
<evidence type="ECO:0008006" key="3">
    <source>
        <dbReference type="Google" id="ProtNLM"/>
    </source>
</evidence>
<sequence>MNSLRLAFAVSLLVLPSVTRRWAITSIRPATWARFVLMSLVAGATLLAVGLAHEALPLMLALAGPADLAAVCLRIGGHIIARLPFGGWLSVALLAALLAGSVRGVVRARSRWGDMHAEPTLGLHSPLGDNEMVILDARQHLAVSIPGSPGQVLVSQSVLNELNPDQFDGLVRHEEAHLNLHHSRFLLAGAAVDGAFGAVGPIHSGVATLRLSLERWADEVAIGSSDIRRIALHGALVDLAEKADRDENGHDHSLVEPRVAALNTRPGRPPHLWPWAIGAVSIGVLLASLTGTLGFHVIKLLIAGT</sequence>
<dbReference type="EMBL" id="UOEK01000506">
    <property type="protein sequence ID" value="VAW08901.1"/>
    <property type="molecule type" value="Genomic_DNA"/>
</dbReference>
<keyword evidence="1" id="KW-1133">Transmembrane helix</keyword>
<accession>A0A3B0SRB5</accession>
<keyword evidence="1" id="KW-0472">Membrane</keyword>
<evidence type="ECO:0000313" key="2">
    <source>
        <dbReference type="EMBL" id="VAW08901.1"/>
    </source>
</evidence>
<reference evidence="2" key="1">
    <citation type="submission" date="2018-06" db="EMBL/GenBank/DDBJ databases">
        <authorList>
            <person name="Zhirakovskaya E."/>
        </authorList>
    </citation>
    <scope>NUCLEOTIDE SEQUENCE</scope>
</reference>
<evidence type="ECO:0000256" key="1">
    <source>
        <dbReference type="SAM" id="Phobius"/>
    </source>
</evidence>
<gene>
    <name evidence="2" type="ORF">MNBD_ACTINO02-1982</name>
</gene>
<organism evidence="2">
    <name type="scientific">hydrothermal vent metagenome</name>
    <dbReference type="NCBI Taxonomy" id="652676"/>
    <lineage>
        <taxon>unclassified sequences</taxon>
        <taxon>metagenomes</taxon>
        <taxon>ecological metagenomes</taxon>
    </lineage>
</organism>